<dbReference type="Gene3D" id="1.10.510.10">
    <property type="entry name" value="Transferase(Phosphotransferase) domain 1"/>
    <property type="match status" value="1"/>
</dbReference>
<proteinExistence type="predicted"/>
<evidence type="ECO:0000313" key="1">
    <source>
        <dbReference type="EMBL" id="RKU49106.1"/>
    </source>
</evidence>
<organism evidence="1 2">
    <name type="scientific">Coniochaeta pulveracea</name>
    <dbReference type="NCBI Taxonomy" id="177199"/>
    <lineage>
        <taxon>Eukaryota</taxon>
        <taxon>Fungi</taxon>
        <taxon>Dikarya</taxon>
        <taxon>Ascomycota</taxon>
        <taxon>Pezizomycotina</taxon>
        <taxon>Sordariomycetes</taxon>
        <taxon>Sordariomycetidae</taxon>
        <taxon>Coniochaetales</taxon>
        <taxon>Coniochaetaceae</taxon>
        <taxon>Coniochaeta</taxon>
    </lineage>
</organism>
<reference evidence="1 2" key="1">
    <citation type="submission" date="2018-08" db="EMBL/GenBank/DDBJ databases">
        <title>Draft genome of the lignicolous fungus Coniochaeta pulveracea.</title>
        <authorList>
            <person name="Borstlap C.J."/>
            <person name="De Witt R.N."/>
            <person name="Botha A."/>
            <person name="Volschenk H."/>
        </authorList>
    </citation>
    <scope>NUCLEOTIDE SEQUENCE [LARGE SCALE GENOMIC DNA]</scope>
    <source>
        <strain evidence="1 2">CAB683</strain>
    </source>
</reference>
<dbReference type="Proteomes" id="UP000275385">
    <property type="component" value="Unassembled WGS sequence"/>
</dbReference>
<gene>
    <name evidence="1" type="ORF">DL546_006640</name>
</gene>
<dbReference type="SUPFAM" id="SSF56112">
    <property type="entry name" value="Protein kinase-like (PK-like)"/>
    <property type="match status" value="1"/>
</dbReference>
<protein>
    <recommendedName>
        <fullName evidence="3">Protein kinase domain-containing protein</fullName>
    </recommendedName>
</protein>
<dbReference type="OrthoDB" id="5979581at2759"/>
<name>A0A420YMT4_9PEZI</name>
<dbReference type="EMBL" id="QVQW01000002">
    <property type="protein sequence ID" value="RKU49106.1"/>
    <property type="molecule type" value="Genomic_DNA"/>
</dbReference>
<comment type="caution">
    <text evidence="1">The sequence shown here is derived from an EMBL/GenBank/DDBJ whole genome shotgun (WGS) entry which is preliminary data.</text>
</comment>
<accession>A0A420YMT4</accession>
<evidence type="ECO:0008006" key="3">
    <source>
        <dbReference type="Google" id="ProtNLM"/>
    </source>
</evidence>
<sequence length="86" mass="10087">MQNDERVLGWSFLRRQRIFHQDLVGGKKLADTVTELAGDEKEVFLDFASGMLQWLPERRKTAKELLQHPIFDSLNKDRAEWEKGSE</sequence>
<keyword evidence="2" id="KW-1185">Reference proteome</keyword>
<dbReference type="AlphaFoldDB" id="A0A420YMT4"/>
<evidence type="ECO:0000313" key="2">
    <source>
        <dbReference type="Proteomes" id="UP000275385"/>
    </source>
</evidence>
<dbReference type="InterPro" id="IPR011009">
    <property type="entry name" value="Kinase-like_dom_sf"/>
</dbReference>